<dbReference type="Pfam" id="PF00404">
    <property type="entry name" value="Dockerin_1"/>
    <property type="match status" value="1"/>
</dbReference>
<dbReference type="CDD" id="cd14256">
    <property type="entry name" value="Dockerin_I"/>
    <property type="match status" value="1"/>
</dbReference>
<dbReference type="GO" id="GO:0004553">
    <property type="term" value="F:hydrolase activity, hydrolyzing O-glycosyl compounds"/>
    <property type="evidence" value="ECO:0007669"/>
    <property type="project" value="InterPro"/>
</dbReference>
<feature type="domain" description="Dockerin" evidence="1">
    <location>
        <begin position="1"/>
        <end position="69"/>
    </location>
</feature>
<name>A0A6C0AWL9_9ZZZZ</name>
<dbReference type="Gene3D" id="1.10.1330.10">
    <property type="entry name" value="Dockerin domain"/>
    <property type="match status" value="1"/>
</dbReference>
<dbReference type="InterPro" id="IPR016134">
    <property type="entry name" value="Dockerin_dom"/>
</dbReference>
<dbReference type="SUPFAM" id="SSF63446">
    <property type="entry name" value="Type I dockerin domain"/>
    <property type="match status" value="1"/>
</dbReference>
<dbReference type="PROSITE" id="PS51766">
    <property type="entry name" value="DOCKERIN"/>
    <property type="match status" value="1"/>
</dbReference>
<dbReference type="InterPro" id="IPR036439">
    <property type="entry name" value="Dockerin_dom_sf"/>
</dbReference>
<dbReference type="AlphaFoldDB" id="A0A6C0AWL9"/>
<dbReference type="InterPro" id="IPR002105">
    <property type="entry name" value="Dockerin_1_rpt"/>
</dbReference>
<dbReference type="EMBL" id="MN738768">
    <property type="protein sequence ID" value="QHS83863.1"/>
    <property type="molecule type" value="Genomic_DNA"/>
</dbReference>
<proteinExistence type="predicted"/>
<protein>
    <recommendedName>
        <fullName evidence="1">Dockerin domain-containing protein</fullName>
    </recommendedName>
</protein>
<reference evidence="2" key="1">
    <citation type="journal article" date="2020" name="Nature">
        <title>Giant virus diversity and host interactions through global metagenomics.</title>
        <authorList>
            <person name="Schulz F."/>
            <person name="Roux S."/>
            <person name="Paez-Espino D."/>
            <person name="Jungbluth S."/>
            <person name="Walsh D.A."/>
            <person name="Denef V.J."/>
            <person name="McMahon K.D."/>
            <person name="Konstantinidis K.T."/>
            <person name="Eloe-Fadrosh E.A."/>
            <person name="Kyrpides N.C."/>
            <person name="Woyke T."/>
        </authorList>
    </citation>
    <scope>NUCLEOTIDE SEQUENCE</scope>
    <source>
        <strain evidence="2">GVMAG-S-ERX555961-36</strain>
    </source>
</reference>
<dbReference type="GO" id="GO:0000272">
    <property type="term" value="P:polysaccharide catabolic process"/>
    <property type="evidence" value="ECO:0007669"/>
    <property type="project" value="InterPro"/>
</dbReference>
<sequence>MVRIRGDVNNDGTISTLDASFILSYIVNIPGYAIETGSEDYIAADANNDGVVTTLDASYILSHIVNIPGYETFDPMPSVEPEPEPEPYPADVIIKCEFTESLLFVKGQYIQDASGIGALDYDASGNLIMGTPAPTDPPTPAIIISAKSGNEINKNMTGFLFNFNKDTTKITNGVSSNSPSSGQDPSCLEYYNVQNVSDFQIEYKPIFNFSIVENLNGEGVINGYTSNQNQDHISLTSEYQELMVIPFEYAVNLDSLEIVSDDNSQLYSVSIEYEGPQTIPEIIIKCEFTESLSFVKGQYLPGIGGVGYLDQDDSGNLIMGTPHTTTPATKAMIISAKSSDDTEKIFNGFLFDFSGNTTKLTNGVSSNNPGEDSECLQYYNVYDVSNFQILFKPIFDYTISNNLNGGGAIAGYTTNQSHFINLTSEFQELMVIPSDYFMSLEKIELVKSDSSRLYNVVIEYEGPILE</sequence>
<accession>A0A6C0AWL9</accession>
<evidence type="ECO:0000313" key="2">
    <source>
        <dbReference type="EMBL" id="QHS83863.1"/>
    </source>
</evidence>
<evidence type="ECO:0000259" key="1">
    <source>
        <dbReference type="PROSITE" id="PS51766"/>
    </source>
</evidence>
<organism evidence="2">
    <name type="scientific">viral metagenome</name>
    <dbReference type="NCBI Taxonomy" id="1070528"/>
    <lineage>
        <taxon>unclassified sequences</taxon>
        <taxon>metagenomes</taxon>
        <taxon>organismal metagenomes</taxon>
    </lineage>
</organism>